<feature type="domain" description="N-acetyltransferase" evidence="1">
    <location>
        <begin position="125"/>
        <end position="264"/>
    </location>
</feature>
<gene>
    <name evidence="2" type="ORF">ACFPA8_07250</name>
</gene>
<proteinExistence type="predicted"/>
<dbReference type="EMBL" id="JBHSFH010000004">
    <property type="protein sequence ID" value="MFC4493929.1"/>
    <property type="molecule type" value="Genomic_DNA"/>
</dbReference>
<dbReference type="SUPFAM" id="SSF55729">
    <property type="entry name" value="Acyl-CoA N-acyltransferases (Nat)"/>
    <property type="match status" value="1"/>
</dbReference>
<keyword evidence="2" id="KW-0808">Transferase</keyword>
<dbReference type="GO" id="GO:0016746">
    <property type="term" value="F:acyltransferase activity"/>
    <property type="evidence" value="ECO:0007669"/>
    <property type="project" value="UniProtKB-KW"/>
</dbReference>
<comment type="caution">
    <text evidence="2">The sequence shown here is derived from an EMBL/GenBank/DDBJ whole genome shotgun (WGS) entry which is preliminary data.</text>
</comment>
<dbReference type="Gene3D" id="3.40.630.30">
    <property type="match status" value="1"/>
</dbReference>
<keyword evidence="3" id="KW-1185">Reference proteome</keyword>
<reference evidence="3" key="1">
    <citation type="journal article" date="2019" name="Int. J. Syst. Evol. Microbiol.">
        <title>The Global Catalogue of Microorganisms (GCM) 10K type strain sequencing project: providing services to taxonomists for standard genome sequencing and annotation.</title>
        <authorList>
            <consortium name="The Broad Institute Genomics Platform"/>
            <consortium name="The Broad Institute Genome Sequencing Center for Infectious Disease"/>
            <person name="Wu L."/>
            <person name="Ma J."/>
        </authorList>
    </citation>
    <scope>NUCLEOTIDE SEQUENCE [LARGE SCALE GENOMIC DNA]</scope>
    <source>
        <strain evidence="3">CGMCC 4.7357</strain>
    </source>
</reference>
<dbReference type="RefSeq" id="WP_386443987.1">
    <property type="nucleotide sequence ID" value="NZ_JBHSFH010000004.1"/>
</dbReference>
<organism evidence="2 3">
    <name type="scientific">Streptomyces ovatisporus</name>
    <dbReference type="NCBI Taxonomy" id="1128682"/>
    <lineage>
        <taxon>Bacteria</taxon>
        <taxon>Bacillati</taxon>
        <taxon>Actinomycetota</taxon>
        <taxon>Actinomycetes</taxon>
        <taxon>Kitasatosporales</taxon>
        <taxon>Streptomycetaceae</taxon>
        <taxon>Streptomyces</taxon>
    </lineage>
</organism>
<dbReference type="InterPro" id="IPR000182">
    <property type="entry name" value="GNAT_dom"/>
</dbReference>
<dbReference type="CDD" id="cd04301">
    <property type="entry name" value="NAT_SF"/>
    <property type="match status" value="1"/>
</dbReference>
<dbReference type="InterPro" id="IPR016181">
    <property type="entry name" value="Acyl_CoA_acyltransferase"/>
</dbReference>
<keyword evidence="2" id="KW-0012">Acyltransferase</keyword>
<evidence type="ECO:0000313" key="2">
    <source>
        <dbReference type="EMBL" id="MFC4493929.1"/>
    </source>
</evidence>
<evidence type="ECO:0000313" key="3">
    <source>
        <dbReference type="Proteomes" id="UP001595997"/>
    </source>
</evidence>
<protein>
    <submittedName>
        <fullName evidence="2">GNAT family N-acetyltransferase</fullName>
        <ecNumber evidence="2">2.3.-.-</ecNumber>
    </submittedName>
</protein>
<evidence type="ECO:0000259" key="1">
    <source>
        <dbReference type="PROSITE" id="PS51186"/>
    </source>
</evidence>
<dbReference type="EC" id="2.3.-.-" evidence="2"/>
<dbReference type="Proteomes" id="UP001595997">
    <property type="component" value="Unassembled WGS sequence"/>
</dbReference>
<dbReference type="PROSITE" id="PS51186">
    <property type="entry name" value="GNAT"/>
    <property type="match status" value="1"/>
</dbReference>
<sequence>MTDSDDALLALYDERMRGAPPEPLPGAVLEQDGPVVRTVGQFRGFVFTPRDMGVRGAALDRLVARQRDRFAERGESVEWRAHRHDEPPELPERLRAAGFVPGESRTVLLGQASEMVTEPVLPEGVVVRRVTGEHDMRRIAAMESEIWGSDLGWLAGMLTERTAAAPDDTVVLTAETGGRIVCAAWMLLSGEAGHAGLRGGTTVPEWRGRGLYRSLVAVRARMAAERGVRYLQVEATGDSRPVLTRLGFRAVTTMTPYVWTPPGS</sequence>
<accession>A0ABV9A4M4</accession>
<name>A0ABV9A4M4_9ACTN</name>